<sequence length="247" mass="28889">MSNDSNRQDKDNIGTGISSSSNDLFYTREMSDILYFIEENEENDNYYTQQDLSNNSLNNSLSNNSLNNFLLNNSLNNSLSDNSLLEIMANSIDLRRVNYEAKCNWCKEKWSRRQSKDMKIYLTRNCEYIFDEIKTYWRKVLLEETSNIHPQNAKQPQITKHFDHITPIPITKSNKIDQALLKAWVCCGFPFQTIENPFIINLFRIAIPGYTLFSRDILSGKLLDQETIQIEKKIENDLEYSNHLTIS</sequence>
<dbReference type="EMBL" id="CAJVPK010003449">
    <property type="protein sequence ID" value="CAG8627349.1"/>
    <property type="molecule type" value="Genomic_DNA"/>
</dbReference>
<reference evidence="1" key="1">
    <citation type="submission" date="2021-06" db="EMBL/GenBank/DDBJ databases">
        <authorList>
            <person name="Kallberg Y."/>
            <person name="Tangrot J."/>
            <person name="Rosling A."/>
        </authorList>
    </citation>
    <scope>NUCLEOTIDE SEQUENCE</scope>
    <source>
        <strain evidence="1">AZ414A</strain>
    </source>
</reference>
<dbReference type="AlphaFoldDB" id="A0A9N9GR06"/>
<protein>
    <submittedName>
        <fullName evidence="1">4842_t:CDS:1</fullName>
    </submittedName>
</protein>
<name>A0A9N9GR06_9GLOM</name>
<gene>
    <name evidence="1" type="ORF">DEBURN_LOCUS10621</name>
</gene>
<dbReference type="Proteomes" id="UP000789706">
    <property type="component" value="Unassembled WGS sequence"/>
</dbReference>
<evidence type="ECO:0000313" key="1">
    <source>
        <dbReference type="EMBL" id="CAG8627349.1"/>
    </source>
</evidence>
<keyword evidence="2" id="KW-1185">Reference proteome</keyword>
<proteinExistence type="predicted"/>
<organism evidence="1 2">
    <name type="scientific">Diversispora eburnea</name>
    <dbReference type="NCBI Taxonomy" id="1213867"/>
    <lineage>
        <taxon>Eukaryota</taxon>
        <taxon>Fungi</taxon>
        <taxon>Fungi incertae sedis</taxon>
        <taxon>Mucoromycota</taxon>
        <taxon>Glomeromycotina</taxon>
        <taxon>Glomeromycetes</taxon>
        <taxon>Diversisporales</taxon>
        <taxon>Diversisporaceae</taxon>
        <taxon>Diversispora</taxon>
    </lineage>
</organism>
<comment type="caution">
    <text evidence="1">The sequence shown here is derived from an EMBL/GenBank/DDBJ whole genome shotgun (WGS) entry which is preliminary data.</text>
</comment>
<accession>A0A9N9GR06</accession>
<evidence type="ECO:0000313" key="2">
    <source>
        <dbReference type="Proteomes" id="UP000789706"/>
    </source>
</evidence>
<feature type="non-terminal residue" evidence="1">
    <location>
        <position position="1"/>
    </location>
</feature>
<feature type="non-terminal residue" evidence="1">
    <location>
        <position position="247"/>
    </location>
</feature>
<dbReference type="OrthoDB" id="2433784at2759"/>